<dbReference type="InterPro" id="IPR040520">
    <property type="entry name" value="Importin_rep_3"/>
</dbReference>
<reference evidence="9" key="2">
    <citation type="submission" date="2015-01" db="EMBL/GenBank/DDBJ databases">
        <title>Evolutionary Origins and Diversification of the Mycorrhizal Mutualists.</title>
        <authorList>
            <consortium name="DOE Joint Genome Institute"/>
            <consortium name="Mycorrhizal Genomics Consortium"/>
            <person name="Kohler A."/>
            <person name="Kuo A."/>
            <person name="Nagy L.G."/>
            <person name="Floudas D."/>
            <person name="Copeland A."/>
            <person name="Barry K.W."/>
            <person name="Cichocki N."/>
            <person name="Veneault-Fourrey C."/>
            <person name="LaButti K."/>
            <person name="Lindquist E.A."/>
            <person name="Lipzen A."/>
            <person name="Lundell T."/>
            <person name="Morin E."/>
            <person name="Murat C."/>
            <person name="Riley R."/>
            <person name="Ohm R."/>
            <person name="Sun H."/>
            <person name="Tunlid A."/>
            <person name="Henrissat B."/>
            <person name="Grigoriev I.V."/>
            <person name="Hibbett D.S."/>
            <person name="Martin F."/>
        </authorList>
    </citation>
    <scope>NUCLEOTIDE SEQUENCE [LARGE SCALE GENOMIC DNA]</scope>
    <source>
        <strain evidence="9">F 1598</strain>
    </source>
</reference>
<dbReference type="Pfam" id="PF08389">
    <property type="entry name" value="Xpo1"/>
    <property type="match status" value="1"/>
</dbReference>
<dbReference type="SUPFAM" id="SSF48371">
    <property type="entry name" value="ARM repeat"/>
    <property type="match status" value="1"/>
</dbReference>
<dbReference type="EMBL" id="KN832996">
    <property type="protein sequence ID" value="KIM82066.1"/>
    <property type="molecule type" value="Genomic_DNA"/>
</dbReference>
<dbReference type="InParanoid" id="A0A0C3FS97"/>
<dbReference type="InterPro" id="IPR051345">
    <property type="entry name" value="Importin_beta-like_NTR"/>
</dbReference>
<dbReference type="Pfam" id="PF18773">
    <property type="entry name" value="Importin_rep"/>
    <property type="match status" value="1"/>
</dbReference>
<comment type="subcellular location">
    <subcellularLocation>
        <location evidence="1">Nucleus</location>
    </subcellularLocation>
</comment>
<evidence type="ECO:0000256" key="6">
    <source>
        <dbReference type="ARBA" id="ARBA00023242"/>
    </source>
</evidence>
<dbReference type="GO" id="GO:0005634">
    <property type="term" value="C:nucleus"/>
    <property type="evidence" value="ECO:0007669"/>
    <property type="project" value="UniProtKB-SubCell"/>
</dbReference>
<protein>
    <recommendedName>
        <fullName evidence="3">Importin-13</fullName>
    </recommendedName>
</protein>
<comment type="similarity">
    <text evidence="2">Belongs to the importin beta family.</text>
</comment>
<dbReference type="AlphaFoldDB" id="A0A0C3FS97"/>
<keyword evidence="5" id="KW-0677">Repeat</keyword>
<feature type="domain" description="Exportin-1/Importin-beta-like" evidence="7">
    <location>
        <begin position="111"/>
        <end position="246"/>
    </location>
</feature>
<evidence type="ECO:0000313" key="9">
    <source>
        <dbReference type="Proteomes" id="UP000054166"/>
    </source>
</evidence>
<name>A0A0C3FS97_PILCF</name>
<dbReference type="InterPro" id="IPR016024">
    <property type="entry name" value="ARM-type_fold"/>
</dbReference>
<dbReference type="GO" id="GO:0005737">
    <property type="term" value="C:cytoplasm"/>
    <property type="evidence" value="ECO:0007669"/>
    <property type="project" value="TreeGrafter"/>
</dbReference>
<dbReference type="STRING" id="765440.A0A0C3FS97"/>
<dbReference type="Pfam" id="PF18806">
    <property type="entry name" value="Importin_rep_3"/>
    <property type="match status" value="1"/>
</dbReference>
<keyword evidence="9" id="KW-1185">Reference proteome</keyword>
<dbReference type="PANTHER" id="PTHR12363:SF33">
    <property type="entry name" value="IMPORTIN-13"/>
    <property type="match status" value="1"/>
</dbReference>
<evidence type="ECO:0000256" key="1">
    <source>
        <dbReference type="ARBA" id="ARBA00004123"/>
    </source>
</evidence>
<evidence type="ECO:0000259" key="7">
    <source>
        <dbReference type="Pfam" id="PF08389"/>
    </source>
</evidence>
<reference evidence="8 9" key="1">
    <citation type="submission" date="2014-04" db="EMBL/GenBank/DDBJ databases">
        <authorList>
            <consortium name="DOE Joint Genome Institute"/>
            <person name="Kuo A."/>
            <person name="Tarkka M."/>
            <person name="Buscot F."/>
            <person name="Kohler A."/>
            <person name="Nagy L.G."/>
            <person name="Floudas D."/>
            <person name="Copeland A."/>
            <person name="Barry K.W."/>
            <person name="Cichocki N."/>
            <person name="Veneault-Fourrey C."/>
            <person name="LaButti K."/>
            <person name="Lindquist E.A."/>
            <person name="Lipzen A."/>
            <person name="Lundell T."/>
            <person name="Morin E."/>
            <person name="Murat C."/>
            <person name="Sun H."/>
            <person name="Tunlid A."/>
            <person name="Henrissat B."/>
            <person name="Grigoriev I.V."/>
            <person name="Hibbett D.S."/>
            <person name="Martin F."/>
            <person name="Nordberg H.P."/>
            <person name="Cantor M.N."/>
            <person name="Hua S.X."/>
        </authorList>
    </citation>
    <scope>NUCLEOTIDE SEQUENCE [LARGE SCALE GENOMIC DNA]</scope>
    <source>
        <strain evidence="8 9">F 1598</strain>
    </source>
</reference>
<dbReference type="Gene3D" id="1.25.10.10">
    <property type="entry name" value="Leucine-rich Repeat Variant"/>
    <property type="match status" value="1"/>
</dbReference>
<organism evidence="8 9">
    <name type="scientific">Piloderma croceum (strain F 1598)</name>
    <dbReference type="NCBI Taxonomy" id="765440"/>
    <lineage>
        <taxon>Eukaryota</taxon>
        <taxon>Fungi</taxon>
        <taxon>Dikarya</taxon>
        <taxon>Basidiomycota</taxon>
        <taxon>Agaricomycotina</taxon>
        <taxon>Agaricomycetes</taxon>
        <taxon>Agaricomycetidae</taxon>
        <taxon>Atheliales</taxon>
        <taxon>Atheliaceae</taxon>
        <taxon>Piloderma</taxon>
    </lineage>
</organism>
<dbReference type="Proteomes" id="UP000054166">
    <property type="component" value="Unassembled WGS sequence"/>
</dbReference>
<dbReference type="FunCoup" id="A0A0C3FS97">
    <property type="interactions" value="202"/>
</dbReference>
<evidence type="ECO:0000313" key="8">
    <source>
        <dbReference type="EMBL" id="KIM82066.1"/>
    </source>
</evidence>
<evidence type="ECO:0000256" key="4">
    <source>
        <dbReference type="ARBA" id="ARBA00022448"/>
    </source>
</evidence>
<accession>A0A0C3FS97</accession>
<evidence type="ECO:0000256" key="2">
    <source>
        <dbReference type="ARBA" id="ARBA00007991"/>
    </source>
</evidence>
<dbReference type="PANTHER" id="PTHR12363">
    <property type="entry name" value="TRANSPORTIN 3 AND IMPORTIN 13"/>
    <property type="match status" value="1"/>
</dbReference>
<keyword evidence="4" id="KW-0813">Transport</keyword>
<evidence type="ECO:0000256" key="3">
    <source>
        <dbReference type="ARBA" id="ARBA00016020"/>
    </source>
</evidence>
<keyword evidence="6" id="KW-0539">Nucleus</keyword>
<proteinExistence type="inferred from homology"/>
<dbReference type="InterPro" id="IPR011989">
    <property type="entry name" value="ARM-like"/>
</dbReference>
<dbReference type="HOGENOM" id="CLU_005996_3_0_1"/>
<dbReference type="GO" id="GO:0006606">
    <property type="term" value="P:protein import into nucleus"/>
    <property type="evidence" value="ECO:0007669"/>
    <property type="project" value="TreeGrafter"/>
</dbReference>
<sequence length="1036" mass="114146">MAGISFLPVLSSFDVERAAQLIQQTYTPNQSVEDQRRLQQELLDMQRRPEAWGLVIPFLNHQDPNVQFFGAHTAQVKIVRDWDAFPQENVIPLRDLMLDLTARSVLAGHSKVILRKLFVALTSIALKLSPTRPSQWPDWIVMCVTSLSGRGAPTEHILDFLSIVAEEVDTADLLGQNRMQMQQTLLDSVQMVVQAITNSIAQPRENLSTRQLESALKCLVAWIQTLPGNELTPLIPLLISLLTPTASQFDESFFVPASDALQEIMSKSALSHGSGSKTLTEPLLIWLDQWAGRIVETTLSSGFVDSISHSLCKLLVAIGDHSTSYLAANLATPSPIPITAKTKAELVQTFLKLLLAYSSLPGYYGADEEESEMTLGFWYLFQEALWSVDYHFEEEDEDEYNGRPLLDDQVEKEKQQDLVAKAVYSELVQVLRRKVVWPPVAVLNGWAKDQRDTFQVYRRDVGDTLINAFYILRDDMLGYFLNDIVERFSTRQQFDGWEEIEATLHCIMSIQEAVPVDTSPHLTRLFSSEVLGVLPSSGHDRVRRTMLGLLGTYASWFTIQSTETTSTTQQSLLMNAISYVVAALPEPTLCLQGANALRDLCDANRAELAPHIGAFAELHAGLTGVPDTEKMKVLQSIASVIQALPAEQEIPPVEAIVTPVVEKLLQALRSSAQLPDESRTVTIIQLQTLTGVAKGLTRTADSLFFDESPAEQLETGRMARAREDPRMVKLRDSMFSAISTTLEYWSTDAAVSDAVSDLVKSITALPIDITLLTLSAGPLLQQICLASQRQLTAVWLTLAGMLIVQLAKPTLDLDTLKLVHNPEAEGVLSHALPVLLDASLNTLAQPGAMEANPDIVQAFFGCMDTLARDFVEAFYRLPPGALDGLMRCAIGSLTMQERYSLVSACTFLGTFINRTFGSEDLEDAKTAFIGAHGRSLMHALLCGFAATAPRSVAPNLIELLSTLLSRCPMESRSWMSDILYAPDFVPSKAGPEAKLKFIKSISSGRSIKRTRDAAQQFILVARGLEGSSFGYASVAV</sequence>
<gene>
    <name evidence="8" type="ORF">PILCRDRAFT_820977</name>
</gene>
<evidence type="ECO:0000256" key="5">
    <source>
        <dbReference type="ARBA" id="ARBA00022737"/>
    </source>
</evidence>
<dbReference type="InterPro" id="IPR040709">
    <property type="entry name" value="Importin_rep_1"/>
</dbReference>
<dbReference type="InterPro" id="IPR013598">
    <property type="entry name" value="Exportin-1/Importin-b-like"/>
</dbReference>
<dbReference type="OrthoDB" id="2016913at2759"/>